<proteinExistence type="predicted"/>
<comment type="caution">
    <text evidence="1">The sequence shown here is derived from an EMBL/GenBank/DDBJ whole genome shotgun (WGS) entry which is preliminary data.</text>
</comment>
<protein>
    <submittedName>
        <fullName evidence="1">Uncharacterized protein</fullName>
    </submittedName>
</protein>
<gene>
    <name evidence="1" type="ORF">CSKR_111681</name>
</gene>
<accession>A0A419PEK2</accession>
<dbReference type="Proteomes" id="UP000286415">
    <property type="component" value="Unassembled WGS sequence"/>
</dbReference>
<dbReference type="EMBL" id="NIRI02000076">
    <property type="protein sequence ID" value="KAG5442025.1"/>
    <property type="molecule type" value="Genomic_DNA"/>
</dbReference>
<reference evidence="1 2" key="1">
    <citation type="journal article" date="2018" name="Biotechnol. Adv.">
        <title>Improved genomic resources and new bioinformatic workflow for the carcinogenic parasite Clonorchis sinensis: Biotechnological implications.</title>
        <authorList>
            <person name="Wang D."/>
            <person name="Korhonen P.K."/>
            <person name="Gasser R.B."/>
            <person name="Young N.D."/>
        </authorList>
    </citation>
    <scope>NUCLEOTIDE SEQUENCE [LARGE SCALE GENOMIC DNA]</scope>
    <source>
        <strain evidence="1">Cs-k2</strain>
    </source>
</reference>
<reference evidence="1 2" key="2">
    <citation type="journal article" date="2021" name="Genomics">
        <title>High-quality reference genome for Clonorchis sinensis.</title>
        <authorList>
            <person name="Young N.D."/>
            <person name="Stroehlein A.J."/>
            <person name="Kinkar L."/>
            <person name="Wang T."/>
            <person name="Sohn W.M."/>
            <person name="Chang B.C.H."/>
            <person name="Kaur P."/>
            <person name="Weisz D."/>
            <person name="Dudchenko O."/>
            <person name="Aiden E.L."/>
            <person name="Korhonen P.K."/>
            <person name="Gasser R.B."/>
        </authorList>
    </citation>
    <scope>NUCLEOTIDE SEQUENCE [LARGE SCALE GENOMIC DNA]</scope>
    <source>
        <strain evidence="1">Cs-k2</strain>
    </source>
</reference>
<keyword evidence="2" id="KW-1185">Reference proteome</keyword>
<dbReference type="AlphaFoldDB" id="A0A419PEK2"/>
<evidence type="ECO:0000313" key="1">
    <source>
        <dbReference type="EMBL" id="KAG5442025.1"/>
    </source>
</evidence>
<evidence type="ECO:0000313" key="2">
    <source>
        <dbReference type="Proteomes" id="UP000286415"/>
    </source>
</evidence>
<dbReference type="InParanoid" id="A0A419PEK2"/>
<name>A0A419PEK2_CLOSI</name>
<organism evidence="1 2">
    <name type="scientific">Clonorchis sinensis</name>
    <name type="common">Chinese liver fluke</name>
    <dbReference type="NCBI Taxonomy" id="79923"/>
    <lineage>
        <taxon>Eukaryota</taxon>
        <taxon>Metazoa</taxon>
        <taxon>Spiralia</taxon>
        <taxon>Lophotrochozoa</taxon>
        <taxon>Platyhelminthes</taxon>
        <taxon>Trematoda</taxon>
        <taxon>Digenea</taxon>
        <taxon>Opisthorchiida</taxon>
        <taxon>Opisthorchiata</taxon>
        <taxon>Opisthorchiidae</taxon>
        <taxon>Clonorchis</taxon>
    </lineage>
</organism>
<sequence length="182" mass="20812">MTVAMILGSLLQNSAEEKYNETRRLKTLTHIRAVREHWYLHFDLISDTTFKRAGRLQAAAQVRGTMPPPQWDKGWHWLANAKRCVKYSTEVMFAIPIHTVSRSPIKSQVKLQPSHVFRTKQMELCLAMLWNIGSSGALIDCWSVRRAWQLDCKRFITNRGDIISAGLSGTHSILRRLGTHGT</sequence>